<evidence type="ECO:0000256" key="4">
    <source>
        <dbReference type="ARBA" id="ARBA00023242"/>
    </source>
</evidence>
<protein>
    <recommendedName>
        <fullName evidence="9">Pre-rRNA-processing protein Ipi1 N-terminal domain-containing protein</fullName>
    </recommendedName>
</protein>
<gene>
    <name evidence="7" type="ORF">GOP47_0018860</name>
</gene>
<comment type="caution">
    <text evidence="7">The sequence shown here is derived from an EMBL/GenBank/DDBJ whole genome shotgun (WGS) entry which is preliminary data.</text>
</comment>
<evidence type="ECO:0000259" key="5">
    <source>
        <dbReference type="Pfam" id="PF12333"/>
    </source>
</evidence>
<comment type="subcellular location">
    <subcellularLocation>
        <location evidence="1">Nucleus</location>
        <location evidence="1">Nucleolus</location>
    </subcellularLocation>
    <subcellularLocation>
        <location evidence="2">Nucleus</location>
        <location evidence="2">Nucleoplasm</location>
    </subcellularLocation>
</comment>
<name>A0A9D4ZB41_ADICA</name>
<dbReference type="PANTHER" id="PTHR16056">
    <property type="entry name" value="REGULATOR OF MICROTUBULE DYNAMICS PROTEIN"/>
    <property type="match status" value="1"/>
</dbReference>
<dbReference type="PANTHER" id="PTHR16056:SF2">
    <property type="entry name" value="TESTIS-EXPRESSED PROTEIN 10"/>
    <property type="match status" value="1"/>
</dbReference>
<dbReference type="AlphaFoldDB" id="A0A9D4ZB41"/>
<evidence type="ECO:0000256" key="3">
    <source>
        <dbReference type="ARBA" id="ARBA00006427"/>
    </source>
</evidence>
<evidence type="ECO:0000313" key="7">
    <source>
        <dbReference type="EMBL" id="KAI5066236.1"/>
    </source>
</evidence>
<dbReference type="Pfam" id="PF12333">
    <property type="entry name" value="Ipi1_N"/>
    <property type="match status" value="1"/>
</dbReference>
<organism evidence="7 8">
    <name type="scientific">Adiantum capillus-veneris</name>
    <name type="common">Maidenhair fern</name>
    <dbReference type="NCBI Taxonomy" id="13818"/>
    <lineage>
        <taxon>Eukaryota</taxon>
        <taxon>Viridiplantae</taxon>
        <taxon>Streptophyta</taxon>
        <taxon>Embryophyta</taxon>
        <taxon>Tracheophyta</taxon>
        <taxon>Polypodiopsida</taxon>
        <taxon>Polypodiidae</taxon>
        <taxon>Polypodiales</taxon>
        <taxon>Pteridineae</taxon>
        <taxon>Pteridaceae</taxon>
        <taxon>Vittarioideae</taxon>
        <taxon>Adiantum</taxon>
    </lineage>
</organism>
<dbReference type="Gene3D" id="1.25.10.10">
    <property type="entry name" value="Leucine-rich Repeat Variant"/>
    <property type="match status" value="1"/>
</dbReference>
<reference evidence="7" key="1">
    <citation type="submission" date="2021-01" db="EMBL/GenBank/DDBJ databases">
        <title>Adiantum capillus-veneris genome.</title>
        <authorList>
            <person name="Fang Y."/>
            <person name="Liao Q."/>
        </authorList>
    </citation>
    <scope>NUCLEOTIDE SEQUENCE</scope>
    <source>
        <strain evidence="7">H3</strain>
        <tissue evidence="7">Leaf</tissue>
    </source>
</reference>
<dbReference type="InterPro" id="IPR057949">
    <property type="entry name" value="TPR_TEX10"/>
</dbReference>
<feature type="domain" description="Pre-rRNA-processing protein Ipi1 N-terminal" evidence="5">
    <location>
        <begin position="145"/>
        <end position="206"/>
    </location>
</feature>
<keyword evidence="4" id="KW-0539">Nucleus</keyword>
<evidence type="ECO:0000256" key="2">
    <source>
        <dbReference type="ARBA" id="ARBA00004642"/>
    </source>
</evidence>
<proteinExistence type="inferred from homology"/>
<keyword evidence="8" id="KW-1185">Reference proteome</keyword>
<dbReference type="InterPro" id="IPR016024">
    <property type="entry name" value="ARM-type_fold"/>
</dbReference>
<dbReference type="Proteomes" id="UP000886520">
    <property type="component" value="Chromosome 18"/>
</dbReference>
<evidence type="ECO:0000259" key="6">
    <source>
        <dbReference type="Pfam" id="PF25781"/>
    </source>
</evidence>
<comment type="similarity">
    <text evidence="3">Belongs to the IPI1/TEX10 family.</text>
</comment>
<dbReference type="EMBL" id="JABFUD020000018">
    <property type="protein sequence ID" value="KAI5066236.1"/>
    <property type="molecule type" value="Genomic_DNA"/>
</dbReference>
<evidence type="ECO:0000256" key="1">
    <source>
        <dbReference type="ARBA" id="ARBA00004604"/>
    </source>
</evidence>
<feature type="domain" description="TEX10-like TPR repeats" evidence="6">
    <location>
        <begin position="553"/>
        <end position="883"/>
    </location>
</feature>
<dbReference type="GO" id="GO:0005634">
    <property type="term" value="C:nucleus"/>
    <property type="evidence" value="ECO:0007669"/>
    <property type="project" value="UniProtKB-SubCell"/>
</dbReference>
<dbReference type="SUPFAM" id="SSF48371">
    <property type="entry name" value="ARM repeat"/>
    <property type="match status" value="1"/>
</dbReference>
<dbReference type="InterPro" id="IPR024679">
    <property type="entry name" value="Ipi1_N"/>
</dbReference>
<evidence type="ECO:0000313" key="8">
    <source>
        <dbReference type="Proteomes" id="UP000886520"/>
    </source>
</evidence>
<dbReference type="InterPro" id="IPR011989">
    <property type="entry name" value="ARM-like"/>
</dbReference>
<dbReference type="OrthoDB" id="361362at2759"/>
<sequence>MAPPKKKKLSKARGIGVDFKKVKHKVGRKLAPSSNVTKVDVKSKAIVLPGQSVAQEKEGLSTNNRRLTLKELLTQTTHHNDKVRKDALYGIKDLISRHPKELSLHAVTIMEKLCPRISDKSKAVRQALLDLLRTTIFSELPEVLMRPLVPVIMAYIFSAMTNLAADIRISAFRFLDVLILAYPLLVAADYATQITQSFVDFLGKLGIAGQMRGQLLEMLHGLLQFLSAYRKRSRLSKLTASSVTKEGQKLEDNSRLLENGGIYGLAMHWYKSVMPELIASWRMNGDKSNKGQGFPIQLAEALVKALSNCWAECAPLVCSGQSPDKDSMECMIKVCAAIHLLILIIEPRLEQKLRLDADTEASGNQMRCSGSAGKGALPQKWMKEHMVPLLHRQLIGSFPICAPPINLPKKVEELLLYLNINILEVILDSIIAGDLQLYKEHRNITNLLDYFEDVLDGRMLSSLGLSPGSVDKNNTDSYLKLLVPFVPCLLRYLSRTRQLRLLKAFTNVFRSCKPTSKLKLVCLSCIAEILQPSDLNRGQAGNGTLVTNSFDFQKQWLQMLPKLLWELKESHFSSSLAILKVLHYLGRSAPQGSVLAEEFLALQPTLIPFFSTSHLSKLNQGQRLHGPFMKLPQDCQNLAIDLLFYYDRFSTAFLKAIAHCLCPDLQVTLVVRCIEVIRAVYSRGSIELSDYLSFIFTVVVESVQDSCPQIPQPGDSEMDRAPLYRRQRIIIGLLCSCLNQIGDQRLLLHLLNPSICHVMVSPLPPLPSYGLIRIISILGTFANGLFIPKSLFESLPDFLKDYLVSLFMERCFRKKTVDGNELLINPFLHPCLCILSKSAKLTERVLQQLCAPSSPGRDHLHASVAALTRLFRIVSVRSRLSTKVEDSVLLQRFEGDRWLDIFQLEEGNVLSAFQTLSRTVSLAYGWDKAANSHAVTQ</sequence>
<evidence type="ECO:0008006" key="9">
    <source>
        <dbReference type="Google" id="ProtNLM"/>
    </source>
</evidence>
<accession>A0A9D4ZB41</accession>
<dbReference type="Pfam" id="PF25781">
    <property type="entry name" value="TPR_TEX10"/>
    <property type="match status" value="1"/>
</dbReference>